<dbReference type="CDD" id="cd06225">
    <property type="entry name" value="HAMP"/>
    <property type="match status" value="1"/>
</dbReference>
<dbReference type="Gene3D" id="6.10.340.10">
    <property type="match status" value="1"/>
</dbReference>
<keyword evidence="11" id="KW-1185">Reference proteome</keyword>
<dbReference type="PROSITE" id="PS50192">
    <property type="entry name" value="T_SNARE"/>
    <property type="match status" value="1"/>
</dbReference>
<organism evidence="10 11">
    <name type="scientific">Agaricicola taiwanensis</name>
    <dbReference type="NCBI Taxonomy" id="591372"/>
    <lineage>
        <taxon>Bacteria</taxon>
        <taxon>Pseudomonadati</taxon>
        <taxon>Pseudomonadota</taxon>
        <taxon>Alphaproteobacteria</taxon>
        <taxon>Rhodobacterales</taxon>
        <taxon>Paracoccaceae</taxon>
        <taxon>Agaricicola</taxon>
    </lineage>
</organism>
<dbReference type="InterPro" id="IPR004089">
    <property type="entry name" value="MCPsignal_dom"/>
</dbReference>
<dbReference type="SUPFAM" id="SSF158472">
    <property type="entry name" value="HAMP domain-like"/>
    <property type="match status" value="1"/>
</dbReference>
<dbReference type="PROSITE" id="PS50885">
    <property type="entry name" value="HAMP"/>
    <property type="match status" value="1"/>
</dbReference>
<dbReference type="Pfam" id="PF12729">
    <property type="entry name" value="4HB_MCP_1"/>
    <property type="match status" value="1"/>
</dbReference>
<dbReference type="AlphaFoldDB" id="A0A8J2VK18"/>
<dbReference type="Pfam" id="PF00015">
    <property type="entry name" value="MCPsignal"/>
    <property type="match status" value="1"/>
</dbReference>
<accession>A0A8J2VK18</accession>
<evidence type="ECO:0000259" key="9">
    <source>
        <dbReference type="PROSITE" id="PS50885"/>
    </source>
</evidence>
<keyword evidence="6" id="KW-0812">Transmembrane</keyword>
<reference evidence="10" key="2">
    <citation type="submission" date="2020-09" db="EMBL/GenBank/DDBJ databases">
        <authorList>
            <person name="Sun Q."/>
            <person name="Sedlacek I."/>
        </authorList>
    </citation>
    <scope>NUCLEOTIDE SEQUENCE</scope>
    <source>
        <strain evidence="10">CCM 7684</strain>
    </source>
</reference>
<evidence type="ECO:0000313" key="11">
    <source>
        <dbReference type="Proteomes" id="UP000602745"/>
    </source>
</evidence>
<dbReference type="PANTHER" id="PTHR32089:SF112">
    <property type="entry name" value="LYSOZYME-LIKE PROTEIN-RELATED"/>
    <property type="match status" value="1"/>
</dbReference>
<feature type="domain" description="Methyl-accepting transducer" evidence="7">
    <location>
        <begin position="312"/>
        <end position="548"/>
    </location>
</feature>
<dbReference type="GO" id="GO:0005886">
    <property type="term" value="C:plasma membrane"/>
    <property type="evidence" value="ECO:0007669"/>
    <property type="project" value="UniProtKB-SubCell"/>
</dbReference>
<dbReference type="EMBL" id="BMCP01000001">
    <property type="protein sequence ID" value="GGE33409.1"/>
    <property type="molecule type" value="Genomic_DNA"/>
</dbReference>
<dbReference type="InterPro" id="IPR024478">
    <property type="entry name" value="HlyB_4HB_MCP"/>
</dbReference>
<reference evidence="10" key="1">
    <citation type="journal article" date="2014" name="Int. J. Syst. Evol. Microbiol.">
        <title>Complete genome sequence of Corynebacterium casei LMG S-19264T (=DSM 44701T), isolated from a smear-ripened cheese.</title>
        <authorList>
            <consortium name="US DOE Joint Genome Institute (JGI-PGF)"/>
            <person name="Walter F."/>
            <person name="Albersmeier A."/>
            <person name="Kalinowski J."/>
            <person name="Ruckert C."/>
        </authorList>
    </citation>
    <scope>NUCLEOTIDE SEQUENCE</scope>
    <source>
        <strain evidence="10">CCM 7684</strain>
    </source>
</reference>
<evidence type="ECO:0000256" key="1">
    <source>
        <dbReference type="ARBA" id="ARBA00004429"/>
    </source>
</evidence>
<dbReference type="Gene3D" id="1.10.287.950">
    <property type="entry name" value="Methyl-accepting chemotaxis protein"/>
    <property type="match status" value="1"/>
</dbReference>
<comment type="similarity">
    <text evidence="4">Belongs to the methyl-accepting chemotaxis (MCP) protein family.</text>
</comment>
<dbReference type="GO" id="GO:0004888">
    <property type="term" value="F:transmembrane signaling receptor activity"/>
    <property type="evidence" value="ECO:0007669"/>
    <property type="project" value="InterPro"/>
</dbReference>
<dbReference type="SMART" id="SM00283">
    <property type="entry name" value="MA"/>
    <property type="match status" value="1"/>
</dbReference>
<feature type="transmembrane region" description="Helical" evidence="6">
    <location>
        <begin position="196"/>
        <end position="216"/>
    </location>
</feature>
<evidence type="ECO:0000256" key="2">
    <source>
        <dbReference type="ARBA" id="ARBA00022519"/>
    </source>
</evidence>
<gene>
    <name evidence="10" type="ORF">GCM10007276_08340</name>
</gene>
<dbReference type="InterPro" id="IPR004090">
    <property type="entry name" value="Chemotax_Me-accpt_rcpt"/>
</dbReference>
<comment type="subcellular location">
    <subcellularLocation>
        <location evidence="1">Cell inner membrane</location>
        <topology evidence="1">Multi-pass membrane protein</topology>
    </subcellularLocation>
</comment>
<dbReference type="PRINTS" id="PR00260">
    <property type="entry name" value="CHEMTRNSDUCR"/>
</dbReference>
<evidence type="ECO:0000256" key="6">
    <source>
        <dbReference type="SAM" id="Phobius"/>
    </source>
</evidence>
<evidence type="ECO:0000256" key="4">
    <source>
        <dbReference type="ARBA" id="ARBA00029447"/>
    </source>
</evidence>
<name>A0A8J2VK18_9RHOB</name>
<feature type="domain" description="HAMP" evidence="9">
    <location>
        <begin position="218"/>
        <end position="271"/>
    </location>
</feature>
<dbReference type="PANTHER" id="PTHR32089">
    <property type="entry name" value="METHYL-ACCEPTING CHEMOTAXIS PROTEIN MCPB"/>
    <property type="match status" value="1"/>
</dbReference>
<proteinExistence type="inferred from homology"/>
<dbReference type="GO" id="GO:0007165">
    <property type="term" value="P:signal transduction"/>
    <property type="evidence" value="ECO:0007669"/>
    <property type="project" value="UniProtKB-KW"/>
</dbReference>
<dbReference type="Proteomes" id="UP000602745">
    <property type="component" value="Unassembled WGS sequence"/>
</dbReference>
<evidence type="ECO:0000256" key="5">
    <source>
        <dbReference type="PROSITE-ProRule" id="PRU00284"/>
    </source>
</evidence>
<evidence type="ECO:0000259" key="8">
    <source>
        <dbReference type="PROSITE" id="PS50192"/>
    </source>
</evidence>
<dbReference type="InterPro" id="IPR003660">
    <property type="entry name" value="HAMP_dom"/>
</dbReference>
<keyword evidence="6" id="KW-1133">Transmembrane helix</keyword>
<dbReference type="InterPro" id="IPR000727">
    <property type="entry name" value="T_SNARE_dom"/>
</dbReference>
<feature type="domain" description="T-SNARE coiled-coil homology" evidence="8">
    <location>
        <begin position="464"/>
        <end position="526"/>
    </location>
</feature>
<keyword evidence="3 5" id="KW-0807">Transducer</keyword>
<protein>
    <submittedName>
        <fullName evidence="10">Methyl-accepting chemotaxis protein</fullName>
    </submittedName>
</protein>
<keyword evidence="2" id="KW-0997">Cell inner membrane</keyword>
<dbReference type="SUPFAM" id="SSF58104">
    <property type="entry name" value="Methyl-accepting chemotaxis protein (MCP) signaling domain"/>
    <property type="match status" value="1"/>
</dbReference>
<evidence type="ECO:0000259" key="7">
    <source>
        <dbReference type="PROSITE" id="PS50111"/>
    </source>
</evidence>
<dbReference type="GO" id="GO:0006935">
    <property type="term" value="P:chemotaxis"/>
    <property type="evidence" value="ECO:0007669"/>
    <property type="project" value="InterPro"/>
</dbReference>
<evidence type="ECO:0000256" key="3">
    <source>
        <dbReference type="ARBA" id="ARBA00023224"/>
    </source>
</evidence>
<keyword evidence="6" id="KW-0472">Membrane</keyword>
<comment type="caution">
    <text evidence="10">The sequence shown here is derived from an EMBL/GenBank/DDBJ whole genome shotgun (WGS) entry which is preliminary data.</text>
</comment>
<evidence type="ECO:0000313" key="10">
    <source>
        <dbReference type="EMBL" id="GGE33409.1"/>
    </source>
</evidence>
<keyword evidence="2" id="KW-1003">Cell membrane</keyword>
<dbReference type="PROSITE" id="PS50111">
    <property type="entry name" value="CHEMOTAXIS_TRANSDUC_2"/>
    <property type="match status" value="1"/>
</dbReference>
<dbReference type="Pfam" id="PF00672">
    <property type="entry name" value="HAMP"/>
    <property type="match status" value="1"/>
</dbReference>
<sequence length="568" mass="60763">MSFLSHFRILTKIIALILFLSGVTVGVAVMGTSSLSSLNDATDRMEVAAANALTAGRLNTNLVAINRGEFRIAIDPSPENLKQVQTQIDEEAALFQKRLDEMKSSENRLVKGHIEKIERQWLTYRGELEGTIKIAKDVGNFEIGEETRRLRDSAMASRQAAEDLRASLRTMATELDDRVSTVSAEATAEYEATSGLMIGVSAAGIVLGLVFGFAIGQFGVAKPIRMIVDLLQRLANGELNVDVTGTERKDEVGDVARTALTFKQNGLDKIRLQQEQEESKRLSEEQRKKEMMKMADDFENAVGAIVQTVASASHELETAASTLTQTADRTQQLSVLVASSSEEASSNVQSVASASEELATSVQEISRQVAESSRIARDAVDQADRTDTRINELSEAADRIGEVVQLITAIAEQTNLLALNATIEAARAGEAGRGFAVVAQEVKELASQTSKATDEIASQISGIQKATQDSVGSIQEISTTIKRVAEIASSIAAAVEEQGIATQEIARNVQNAAIGTSEVASNIGEVNNGAADTGSASTQVLSSAQELSREGSRLKMEVDGFLQTVRAA</sequence>